<dbReference type="EMBL" id="JBANRG010000011">
    <property type="protein sequence ID" value="KAK7462121.1"/>
    <property type="molecule type" value="Genomic_DNA"/>
</dbReference>
<evidence type="ECO:0000256" key="1">
    <source>
        <dbReference type="SAM" id="MobiDB-lite"/>
    </source>
</evidence>
<organism evidence="2 4">
    <name type="scientific">Marasmiellus scandens</name>
    <dbReference type="NCBI Taxonomy" id="2682957"/>
    <lineage>
        <taxon>Eukaryota</taxon>
        <taxon>Fungi</taxon>
        <taxon>Dikarya</taxon>
        <taxon>Basidiomycota</taxon>
        <taxon>Agaricomycotina</taxon>
        <taxon>Agaricomycetes</taxon>
        <taxon>Agaricomycetidae</taxon>
        <taxon>Agaricales</taxon>
        <taxon>Marasmiineae</taxon>
        <taxon>Omphalotaceae</taxon>
        <taxon>Marasmiellus</taxon>
    </lineage>
</organism>
<feature type="region of interest" description="Disordered" evidence="1">
    <location>
        <begin position="70"/>
        <end position="103"/>
    </location>
</feature>
<protein>
    <recommendedName>
        <fullName evidence="5">C2H2-type domain-containing protein</fullName>
    </recommendedName>
</protein>
<feature type="compositionally biased region" description="Basic and acidic residues" evidence="1">
    <location>
        <begin position="135"/>
        <end position="148"/>
    </location>
</feature>
<reference evidence="2 4" key="1">
    <citation type="submission" date="2024-01" db="EMBL/GenBank/DDBJ databases">
        <title>A draft genome for the cacao thread blight pathogen Marasmiellus scandens.</title>
        <authorList>
            <person name="Baruah I.K."/>
            <person name="Leung J."/>
            <person name="Bukari Y."/>
            <person name="Amoako-Attah I."/>
            <person name="Meinhardt L.W."/>
            <person name="Bailey B.A."/>
            <person name="Cohen S.P."/>
        </authorList>
    </citation>
    <scope>NUCLEOTIDE SEQUENCE [LARGE SCALE GENOMIC DNA]</scope>
    <source>
        <strain evidence="2 4">GH-19</strain>
    </source>
</reference>
<name>A0ABR1JJQ4_9AGAR</name>
<proteinExistence type="predicted"/>
<feature type="compositionally biased region" description="Low complexity" evidence="1">
    <location>
        <begin position="155"/>
        <end position="226"/>
    </location>
</feature>
<comment type="caution">
    <text evidence="2">The sequence shown here is derived from an EMBL/GenBank/DDBJ whole genome shotgun (WGS) entry which is preliminary data.</text>
</comment>
<sequence>MSTHLHANHVKPESTQIMTVQGVSYILVVHDAEQGLWKCPIPCCGCIGSPSAVFFHFEQEHCVDTTPLASGDSAAMTSRRPIGCPSWATPTGSSDDSSQYLPLHQPVEPEPLIIRGTPPSSQPRVPYVLYREPEGVDRHSTQSERYHPYDPPTSPVVTPSRRPSSSQQSLTSARCRSSPSSSTPATSSLSLPARAPSSTRATSQRSSASAPVPSSSPANSQANSQSKMSRGAMQAQYFRTLKENPEIHKIVIDPTIFQGRTGPQLLDVLASHLKELIEKCVYHSVMNVEGSLHGTLFDCPDRSCGQGSFYREKYTKALNVRQGQCICYECWFPIGMEESVLQHGSERCFGRNSRSRYYADWFRCLPFLVWRVEKLRKLIFGHLGIDDSKAKLLESLIDWTRWVTLPALNSDTRVTNFVAIVYAYLDLRVSKKIKPSQTFSFDPDAEIMI</sequence>
<dbReference type="Proteomes" id="UP001498398">
    <property type="component" value="Unassembled WGS sequence"/>
</dbReference>
<feature type="compositionally biased region" description="Polar residues" evidence="1">
    <location>
        <begin position="88"/>
        <end position="100"/>
    </location>
</feature>
<gene>
    <name evidence="3" type="ORF">VKT23_007724</name>
    <name evidence="2" type="ORF">VKT23_008693</name>
</gene>
<evidence type="ECO:0000313" key="4">
    <source>
        <dbReference type="Proteomes" id="UP001498398"/>
    </source>
</evidence>
<feature type="region of interest" description="Disordered" evidence="1">
    <location>
        <begin position="135"/>
        <end position="231"/>
    </location>
</feature>
<evidence type="ECO:0000313" key="2">
    <source>
        <dbReference type="EMBL" id="KAK7461519.1"/>
    </source>
</evidence>
<dbReference type="EMBL" id="JBANRG010000013">
    <property type="protein sequence ID" value="KAK7461519.1"/>
    <property type="molecule type" value="Genomic_DNA"/>
</dbReference>
<evidence type="ECO:0000313" key="3">
    <source>
        <dbReference type="EMBL" id="KAK7462121.1"/>
    </source>
</evidence>
<accession>A0ABR1JJQ4</accession>
<evidence type="ECO:0008006" key="5">
    <source>
        <dbReference type="Google" id="ProtNLM"/>
    </source>
</evidence>
<keyword evidence="4" id="KW-1185">Reference proteome</keyword>